<dbReference type="EMBL" id="NRGR01000008">
    <property type="protein sequence ID" value="PCC40152.1"/>
    <property type="molecule type" value="Genomic_DNA"/>
</dbReference>
<feature type="DNA-binding region" description="H-T-H motif" evidence="4">
    <location>
        <begin position="49"/>
        <end position="68"/>
    </location>
</feature>
<dbReference type="Gene3D" id="1.10.357.10">
    <property type="entry name" value="Tetracycline Repressor, domain 2"/>
    <property type="match status" value="1"/>
</dbReference>
<accession>A0A2A3YK82</accession>
<dbReference type="InterPro" id="IPR001647">
    <property type="entry name" value="HTH_TetR"/>
</dbReference>
<dbReference type="PROSITE" id="PS50977">
    <property type="entry name" value="HTH_TETR_2"/>
    <property type="match status" value="1"/>
</dbReference>
<evidence type="ECO:0000313" key="6">
    <source>
        <dbReference type="EMBL" id="PCC40152.1"/>
    </source>
</evidence>
<dbReference type="GO" id="GO:0000976">
    <property type="term" value="F:transcription cis-regulatory region binding"/>
    <property type="evidence" value="ECO:0007669"/>
    <property type="project" value="TreeGrafter"/>
</dbReference>
<dbReference type="OrthoDB" id="8688418at2"/>
<dbReference type="PRINTS" id="PR00455">
    <property type="entry name" value="HTHTETR"/>
</dbReference>
<dbReference type="SUPFAM" id="SSF46689">
    <property type="entry name" value="Homeodomain-like"/>
    <property type="match status" value="1"/>
</dbReference>
<dbReference type="Pfam" id="PF00440">
    <property type="entry name" value="TetR_N"/>
    <property type="match status" value="1"/>
</dbReference>
<evidence type="ECO:0000256" key="1">
    <source>
        <dbReference type="ARBA" id="ARBA00023015"/>
    </source>
</evidence>
<keyword evidence="2 4" id="KW-0238">DNA-binding</keyword>
<dbReference type="InterPro" id="IPR050109">
    <property type="entry name" value="HTH-type_TetR-like_transc_reg"/>
</dbReference>
<dbReference type="PANTHER" id="PTHR30055:SF238">
    <property type="entry name" value="MYCOFACTOCIN BIOSYNTHESIS TRANSCRIPTIONAL REGULATOR MFTR-RELATED"/>
    <property type="match status" value="1"/>
</dbReference>
<dbReference type="GO" id="GO:0003700">
    <property type="term" value="F:DNA-binding transcription factor activity"/>
    <property type="evidence" value="ECO:0007669"/>
    <property type="project" value="TreeGrafter"/>
</dbReference>
<gene>
    <name evidence="6" type="ORF">CIK66_05845</name>
</gene>
<evidence type="ECO:0000256" key="4">
    <source>
        <dbReference type="PROSITE-ProRule" id="PRU00335"/>
    </source>
</evidence>
<proteinExistence type="predicted"/>
<dbReference type="InterPro" id="IPR023772">
    <property type="entry name" value="DNA-bd_HTH_TetR-type_CS"/>
</dbReference>
<dbReference type="PROSITE" id="PS01081">
    <property type="entry name" value="HTH_TETR_1"/>
    <property type="match status" value="1"/>
</dbReference>
<dbReference type="PANTHER" id="PTHR30055">
    <property type="entry name" value="HTH-TYPE TRANSCRIPTIONAL REGULATOR RUTR"/>
    <property type="match status" value="1"/>
</dbReference>
<dbReference type="AlphaFoldDB" id="A0A2A3YK82"/>
<sequence>MPPDPLPGSPDDPPEDGLGLRETKKRQTRIAMHRAAVELVAEHGFTQVTVEMIARKAGVSTRTFFNHWVTKDAAVLGVVPGEAVQLSQQLRAQLEVASPRDALRAVLRDVLAGIPADPELRELKKLVMTKEPHLHTISSGNLIEVQSELVEVLSEGMLDEGMEPEDARLCAAIVVQVGFALTRSAFGLSMTRGLDLPSAYDRVLELYDGGLREV</sequence>
<dbReference type="Proteomes" id="UP000218598">
    <property type="component" value="Unassembled WGS sequence"/>
</dbReference>
<evidence type="ECO:0000259" key="5">
    <source>
        <dbReference type="PROSITE" id="PS50977"/>
    </source>
</evidence>
<keyword evidence="1" id="KW-0805">Transcription regulation</keyword>
<feature type="domain" description="HTH tetR-type" evidence="5">
    <location>
        <begin position="26"/>
        <end position="86"/>
    </location>
</feature>
<dbReference type="InterPro" id="IPR009057">
    <property type="entry name" value="Homeodomain-like_sf"/>
</dbReference>
<comment type="caution">
    <text evidence="6">The sequence shown here is derived from an EMBL/GenBank/DDBJ whole genome shotgun (WGS) entry which is preliminary data.</text>
</comment>
<evidence type="ECO:0000313" key="7">
    <source>
        <dbReference type="Proteomes" id="UP000218598"/>
    </source>
</evidence>
<keyword evidence="7" id="KW-1185">Reference proteome</keyword>
<organism evidence="6 7">
    <name type="scientific">Brachybacterium alimentarium</name>
    <dbReference type="NCBI Taxonomy" id="47845"/>
    <lineage>
        <taxon>Bacteria</taxon>
        <taxon>Bacillati</taxon>
        <taxon>Actinomycetota</taxon>
        <taxon>Actinomycetes</taxon>
        <taxon>Micrococcales</taxon>
        <taxon>Dermabacteraceae</taxon>
        <taxon>Brachybacterium</taxon>
    </lineage>
</organism>
<protein>
    <submittedName>
        <fullName evidence="6">TetR family transcriptional regulator</fullName>
    </submittedName>
</protein>
<reference evidence="6 7" key="1">
    <citation type="journal article" date="2017" name="Elife">
        <title>Extensive horizontal gene transfer in cheese-associated bacteria.</title>
        <authorList>
            <person name="Bonham K.S."/>
            <person name="Wolfe B.E."/>
            <person name="Dutton R.J."/>
        </authorList>
    </citation>
    <scope>NUCLEOTIDE SEQUENCE [LARGE SCALE GENOMIC DNA]</scope>
    <source>
        <strain evidence="6 7">341_9</strain>
    </source>
</reference>
<keyword evidence="3" id="KW-0804">Transcription</keyword>
<name>A0A2A3YK82_9MICO</name>
<evidence type="ECO:0000256" key="3">
    <source>
        <dbReference type="ARBA" id="ARBA00023163"/>
    </source>
</evidence>
<evidence type="ECO:0000256" key="2">
    <source>
        <dbReference type="ARBA" id="ARBA00023125"/>
    </source>
</evidence>